<gene>
    <name evidence="4" type="ORF">GCM10009839_72610</name>
</gene>
<feature type="region of interest" description="Disordered" evidence="1">
    <location>
        <begin position="474"/>
        <end position="720"/>
    </location>
</feature>
<feature type="compositionally biased region" description="Basic and acidic residues" evidence="1">
    <location>
        <begin position="542"/>
        <end position="581"/>
    </location>
</feature>
<dbReference type="CDD" id="cd00077">
    <property type="entry name" value="HDc"/>
    <property type="match status" value="1"/>
</dbReference>
<dbReference type="Gene3D" id="1.10.3210.10">
    <property type="entry name" value="Hypothetical protein af1432"/>
    <property type="match status" value="1"/>
</dbReference>
<evidence type="ECO:0000259" key="3">
    <source>
        <dbReference type="PROSITE" id="PS51832"/>
    </source>
</evidence>
<dbReference type="RefSeq" id="WP_344670239.1">
    <property type="nucleotide sequence ID" value="NZ_BAAAQN010000058.1"/>
</dbReference>
<feature type="transmembrane region" description="Helical" evidence="2">
    <location>
        <begin position="7"/>
        <end position="25"/>
    </location>
</feature>
<organism evidence="4 5">
    <name type="scientific">Catenulispora yoronensis</name>
    <dbReference type="NCBI Taxonomy" id="450799"/>
    <lineage>
        <taxon>Bacteria</taxon>
        <taxon>Bacillati</taxon>
        <taxon>Actinomycetota</taxon>
        <taxon>Actinomycetes</taxon>
        <taxon>Catenulisporales</taxon>
        <taxon>Catenulisporaceae</taxon>
        <taxon>Catenulispora</taxon>
    </lineage>
</organism>
<feature type="transmembrane region" description="Helical" evidence="2">
    <location>
        <begin position="100"/>
        <end position="121"/>
    </location>
</feature>
<sequence>MPFSVRCYIFGLVAVAVATIAALPMSRTRPLLLLAMCVLVFATERLSRVKIAVSGWTMSVSLVVTVITVLVLPPPAAALIGLVTSLFSPRGSSLVWTKEILNSAMLSLVPASGAAVCYLTGGHEPGRFLSFPGFLWPFAAAVTTCLVANGLIAAGFLTLYDQAAFGDVLRGTLQRAAMPYYSSAVLALIFLALWNDIGWYTAPLMVVPMYIAHWSLSQFAREEAAHEGTIAALVHAVEIKDSYTRGHSERVALGSEMLARQLRMPQERVAMLRFAGLLHDIGKLGVPTRLLTSTGGLTEEEFKLLCMHPNHGVAVLRDIRFLTEVYEGVLYHHERLDGRGYPTGKSGDEIPEFARIIGVADAFDAMTSTRSYRAARTVEEAVTELRRGAGTQFDPVLVRAFEEALALAERAGRPWVPTELPAAPPAEAGAVPAIPAGPWPLPKRVPGFSFADHDDPFVPAEWFSDWFPSWLADAWEGTPGGGGPQGPFDWPLDEGVPPPGPGGIPGQRSAELPPGADFDDGWSARMHSAVVRGPGPDPEDYREDRDERRLRGQSEAGRAERGERTERTEPVEERRSIKPVDDPSPGPAAEGAAGPFRMSHGSMRIRGVDDVREAEGEDAGAAGSSWFSRDLAAESSGPMELREPVDAGDAGDFTGAGGAGDAEAAGFGAGAETGVTPDGGPDRVSHRAPGSELDADTGFDAETELDADSDDPRDSEGSAA</sequence>
<feature type="compositionally biased region" description="Low complexity" evidence="1">
    <location>
        <begin position="661"/>
        <end position="674"/>
    </location>
</feature>
<feature type="compositionally biased region" description="Acidic residues" evidence="1">
    <location>
        <begin position="693"/>
        <end position="709"/>
    </location>
</feature>
<feature type="transmembrane region" description="Helical" evidence="2">
    <location>
        <begin position="180"/>
        <end position="200"/>
    </location>
</feature>
<feature type="transmembrane region" description="Helical" evidence="2">
    <location>
        <begin position="59"/>
        <end position="88"/>
    </location>
</feature>
<dbReference type="SMART" id="SM00471">
    <property type="entry name" value="HDc"/>
    <property type="match status" value="1"/>
</dbReference>
<proteinExistence type="predicted"/>
<evidence type="ECO:0000256" key="2">
    <source>
        <dbReference type="SAM" id="Phobius"/>
    </source>
</evidence>
<dbReference type="SUPFAM" id="SSF109604">
    <property type="entry name" value="HD-domain/PDEase-like"/>
    <property type="match status" value="1"/>
</dbReference>
<feature type="domain" description="HD-GYP" evidence="3">
    <location>
        <begin position="222"/>
        <end position="417"/>
    </location>
</feature>
<keyword evidence="2" id="KW-0472">Membrane</keyword>
<dbReference type="InterPro" id="IPR003607">
    <property type="entry name" value="HD/PDEase_dom"/>
</dbReference>
<protein>
    <recommendedName>
        <fullName evidence="3">HD-GYP domain-containing protein</fullName>
    </recommendedName>
</protein>
<dbReference type="EMBL" id="BAAAQN010000058">
    <property type="protein sequence ID" value="GAA2054061.1"/>
    <property type="molecule type" value="Genomic_DNA"/>
</dbReference>
<keyword evidence="5" id="KW-1185">Reference proteome</keyword>
<feature type="transmembrane region" description="Helical" evidence="2">
    <location>
        <begin position="133"/>
        <end position="160"/>
    </location>
</feature>
<evidence type="ECO:0000256" key="1">
    <source>
        <dbReference type="SAM" id="MobiDB-lite"/>
    </source>
</evidence>
<keyword evidence="2" id="KW-1133">Transmembrane helix</keyword>
<dbReference type="Proteomes" id="UP001500751">
    <property type="component" value="Unassembled WGS sequence"/>
</dbReference>
<dbReference type="PANTHER" id="PTHR43155:SF2">
    <property type="entry name" value="CYCLIC DI-GMP PHOSPHODIESTERASE PA4108"/>
    <property type="match status" value="1"/>
</dbReference>
<feature type="compositionally biased region" description="Basic and acidic residues" evidence="1">
    <location>
        <begin position="710"/>
        <end position="720"/>
    </location>
</feature>
<evidence type="ECO:0000313" key="5">
    <source>
        <dbReference type="Proteomes" id="UP001500751"/>
    </source>
</evidence>
<dbReference type="PANTHER" id="PTHR43155">
    <property type="entry name" value="CYCLIC DI-GMP PHOSPHODIESTERASE PA4108-RELATED"/>
    <property type="match status" value="1"/>
</dbReference>
<dbReference type="PROSITE" id="PS51832">
    <property type="entry name" value="HD_GYP"/>
    <property type="match status" value="1"/>
</dbReference>
<reference evidence="5" key="1">
    <citation type="journal article" date="2019" name="Int. J. Syst. Evol. Microbiol.">
        <title>The Global Catalogue of Microorganisms (GCM) 10K type strain sequencing project: providing services to taxonomists for standard genome sequencing and annotation.</title>
        <authorList>
            <consortium name="The Broad Institute Genomics Platform"/>
            <consortium name="The Broad Institute Genome Sequencing Center for Infectious Disease"/>
            <person name="Wu L."/>
            <person name="Ma J."/>
        </authorList>
    </citation>
    <scope>NUCLEOTIDE SEQUENCE [LARGE SCALE GENOMIC DNA]</scope>
    <source>
        <strain evidence="5">JCM 16014</strain>
    </source>
</reference>
<accession>A0ABP5GSX1</accession>
<comment type="caution">
    <text evidence="4">The sequence shown here is derived from an EMBL/GenBank/DDBJ whole genome shotgun (WGS) entry which is preliminary data.</text>
</comment>
<evidence type="ECO:0000313" key="4">
    <source>
        <dbReference type="EMBL" id="GAA2054061.1"/>
    </source>
</evidence>
<keyword evidence="2" id="KW-0812">Transmembrane</keyword>
<dbReference type="Pfam" id="PF13487">
    <property type="entry name" value="HD_5"/>
    <property type="match status" value="1"/>
</dbReference>
<dbReference type="InterPro" id="IPR037522">
    <property type="entry name" value="HD_GYP_dom"/>
</dbReference>
<name>A0ABP5GSX1_9ACTN</name>